<evidence type="ECO:0000256" key="1">
    <source>
        <dbReference type="SAM" id="SignalP"/>
    </source>
</evidence>
<evidence type="ECO:0008006" key="3">
    <source>
        <dbReference type="Google" id="ProtNLM"/>
    </source>
</evidence>
<organism evidence="2">
    <name type="scientific">uncultured Friedmanniella sp</name>
    <dbReference type="NCBI Taxonomy" id="335381"/>
    <lineage>
        <taxon>Bacteria</taxon>
        <taxon>Bacillati</taxon>
        <taxon>Actinomycetota</taxon>
        <taxon>Actinomycetes</taxon>
        <taxon>Propionibacteriales</taxon>
        <taxon>Nocardioidaceae</taxon>
        <taxon>Friedmanniella</taxon>
        <taxon>environmental samples</taxon>
    </lineage>
</organism>
<accession>A0A6J4L0R4</accession>
<proteinExistence type="predicted"/>
<keyword evidence="1" id="KW-0732">Signal</keyword>
<feature type="chain" id="PRO_5026719474" description="Secreted protein" evidence="1">
    <location>
        <begin position="28"/>
        <end position="80"/>
    </location>
</feature>
<dbReference type="EMBL" id="CADCTT010000296">
    <property type="protein sequence ID" value="CAA9320875.1"/>
    <property type="molecule type" value="Genomic_DNA"/>
</dbReference>
<reference evidence="2" key="1">
    <citation type="submission" date="2020-02" db="EMBL/GenBank/DDBJ databases">
        <authorList>
            <person name="Meier V. D."/>
        </authorList>
    </citation>
    <scope>NUCLEOTIDE SEQUENCE</scope>
    <source>
        <strain evidence="2">AVDCRST_MAG61</strain>
    </source>
</reference>
<evidence type="ECO:0000313" key="2">
    <source>
        <dbReference type="EMBL" id="CAA9320875.1"/>
    </source>
</evidence>
<name>A0A6J4L0R4_9ACTN</name>
<gene>
    <name evidence="2" type="ORF">AVDCRST_MAG61-2313</name>
</gene>
<sequence>MSPIKRMLLVAAAAVLVLMVGVAPASAAAEGNANCAGEFASNLNQFGQSYGVQGLGGRLVSEAALREGGVARYASIDNCD</sequence>
<protein>
    <recommendedName>
        <fullName evidence="3">Secreted protein</fullName>
    </recommendedName>
</protein>
<dbReference type="AlphaFoldDB" id="A0A6J4L0R4"/>
<feature type="signal peptide" evidence="1">
    <location>
        <begin position="1"/>
        <end position="27"/>
    </location>
</feature>